<evidence type="ECO:0000256" key="4">
    <source>
        <dbReference type="ARBA" id="ARBA00022729"/>
    </source>
</evidence>
<evidence type="ECO:0000256" key="6">
    <source>
        <dbReference type="SAM" id="SignalP"/>
    </source>
</evidence>
<dbReference type="AlphaFoldDB" id="A0A7Y4LBD2"/>
<keyword evidence="2" id="KW-0813">Transport</keyword>
<dbReference type="Gene3D" id="3.40.50.1980">
    <property type="entry name" value="Nitrogenase molybdenum iron protein domain"/>
    <property type="match status" value="3"/>
</dbReference>
<dbReference type="InterPro" id="IPR006127">
    <property type="entry name" value="ZnuA-like"/>
</dbReference>
<evidence type="ECO:0000313" key="8">
    <source>
        <dbReference type="Proteomes" id="UP000541421"/>
    </source>
</evidence>
<dbReference type="PANTHER" id="PTHR42953:SF1">
    <property type="entry name" value="METAL-BINDING PROTEIN HI_0362-RELATED"/>
    <property type="match status" value="1"/>
</dbReference>
<evidence type="ECO:0000256" key="2">
    <source>
        <dbReference type="ARBA" id="ARBA00022448"/>
    </source>
</evidence>
<accession>A0A7Y4LBD2</accession>
<evidence type="ECO:0000313" key="7">
    <source>
        <dbReference type="EMBL" id="NOL49327.1"/>
    </source>
</evidence>
<dbReference type="SUPFAM" id="SSF53807">
    <property type="entry name" value="Helical backbone' metal receptor"/>
    <property type="match status" value="1"/>
</dbReference>
<dbReference type="Pfam" id="PF01297">
    <property type="entry name" value="ZnuA"/>
    <property type="match status" value="1"/>
</dbReference>
<dbReference type="GO" id="GO:0030001">
    <property type="term" value="P:metal ion transport"/>
    <property type="evidence" value="ECO:0007669"/>
    <property type="project" value="InterPro"/>
</dbReference>
<organism evidence="7 8">
    <name type="scientific">Pelistega europaea</name>
    <dbReference type="NCBI Taxonomy" id="106147"/>
    <lineage>
        <taxon>Bacteria</taxon>
        <taxon>Pseudomonadati</taxon>
        <taxon>Pseudomonadota</taxon>
        <taxon>Betaproteobacteria</taxon>
        <taxon>Burkholderiales</taxon>
        <taxon>Alcaligenaceae</taxon>
        <taxon>Pelistega</taxon>
    </lineage>
</organism>
<dbReference type="InterPro" id="IPR050492">
    <property type="entry name" value="Bact_metal-bind_prot9"/>
</dbReference>
<keyword evidence="3" id="KW-0479">Metal-binding</keyword>
<keyword evidence="4 6" id="KW-0732">Signal</keyword>
<protein>
    <submittedName>
        <fullName evidence="7">Zinc ABC transporter solute-binding protein</fullName>
    </submittedName>
</protein>
<dbReference type="EMBL" id="JABGBO010000003">
    <property type="protein sequence ID" value="NOL49327.1"/>
    <property type="molecule type" value="Genomic_DNA"/>
</dbReference>
<gene>
    <name evidence="7" type="ORF">HKX40_04110</name>
</gene>
<proteinExistence type="predicted"/>
<evidence type="ECO:0000256" key="5">
    <source>
        <dbReference type="SAM" id="MobiDB-lite"/>
    </source>
</evidence>
<name>A0A7Y4LBD2_9BURK</name>
<comment type="subcellular location">
    <subcellularLocation>
        <location evidence="1">Cell envelope</location>
    </subcellularLocation>
</comment>
<feature type="signal peptide" evidence="6">
    <location>
        <begin position="1"/>
        <end position="19"/>
    </location>
</feature>
<dbReference type="PANTHER" id="PTHR42953">
    <property type="entry name" value="HIGH-AFFINITY ZINC UPTAKE SYSTEM PROTEIN ZNUA-RELATED"/>
    <property type="match status" value="1"/>
</dbReference>
<evidence type="ECO:0000256" key="1">
    <source>
        <dbReference type="ARBA" id="ARBA00004196"/>
    </source>
</evidence>
<feature type="chain" id="PRO_5031115609" evidence="6">
    <location>
        <begin position="20"/>
        <end position="357"/>
    </location>
</feature>
<comment type="caution">
    <text evidence="7">The sequence shown here is derived from an EMBL/GenBank/DDBJ whole genome shotgun (WGS) entry which is preliminary data.</text>
</comment>
<feature type="region of interest" description="Disordered" evidence="5">
    <location>
        <begin position="116"/>
        <end position="188"/>
    </location>
</feature>
<dbReference type="Proteomes" id="UP000541421">
    <property type="component" value="Unassembled WGS sequence"/>
</dbReference>
<reference evidence="7 8" key="1">
    <citation type="submission" date="2020-05" db="EMBL/GenBank/DDBJ databases">
        <authorList>
            <person name="Niu N."/>
        </authorList>
    </citation>
    <scope>NUCLEOTIDE SEQUENCE [LARGE SCALE GENOMIC DNA]</scope>
    <source>
        <strain evidence="7 8">LMG10982</strain>
    </source>
</reference>
<evidence type="ECO:0000256" key="3">
    <source>
        <dbReference type="ARBA" id="ARBA00022723"/>
    </source>
</evidence>
<sequence>MKLWSIFGLSLGMSLAVQAQAVTVATSFSILEDMVKNVGGDEVKVVNFVGPDMDIHSYEIKPSDAKLLSKDVKVLFTNGLELDNWANRLAKSSNFKGKIVAVSDGIQKQKLSEEVLGEEDHDHEHEGHDHEAHDHEHEGHDHGAHDHEHEGHGHEAHDHEHEGHDHEHEGHDHAAEGHHDHHHGEFDPHAWQSLNNAQVYVDNIAKALSEVDTKNAATYAKNAAAYKQKLQALDSDLKKQFAALPENRRYLVTTHDALGYFARDYQLKVLTPLGFTTTAEPSAKDVATVIKAIRDAKLPAVFLENVQNRKLVDQLANESGAKIGGTLYTDALAAEGLGSTYLGMIESNAKTILEALK</sequence>
<dbReference type="GO" id="GO:0030313">
    <property type="term" value="C:cell envelope"/>
    <property type="evidence" value="ECO:0007669"/>
    <property type="project" value="UniProtKB-SubCell"/>
</dbReference>
<dbReference type="RefSeq" id="WP_171588292.1">
    <property type="nucleotide sequence ID" value="NZ_JABGBO010000003.1"/>
</dbReference>
<keyword evidence="8" id="KW-1185">Reference proteome</keyword>
<dbReference type="GO" id="GO:0046872">
    <property type="term" value="F:metal ion binding"/>
    <property type="evidence" value="ECO:0007669"/>
    <property type="project" value="UniProtKB-KW"/>
</dbReference>